<evidence type="ECO:0000256" key="5">
    <source>
        <dbReference type="ARBA" id="ARBA00022692"/>
    </source>
</evidence>
<accession>T2GDV4</accession>
<dbReference type="Gene3D" id="3.40.50.720">
    <property type="entry name" value="NAD(P)-binding Rossmann-like Domain"/>
    <property type="match status" value="1"/>
</dbReference>
<feature type="transmembrane region" description="Helical" evidence="8">
    <location>
        <begin position="148"/>
        <end position="169"/>
    </location>
</feature>
<dbReference type="PATRIC" id="fig|1121448.10.peg.2257"/>
<evidence type="ECO:0000256" key="1">
    <source>
        <dbReference type="ARBA" id="ARBA00004141"/>
    </source>
</evidence>
<dbReference type="GO" id="GO:0008324">
    <property type="term" value="F:monoatomic cation transmembrane transporter activity"/>
    <property type="evidence" value="ECO:0007669"/>
    <property type="project" value="InterPro"/>
</dbReference>
<dbReference type="Proteomes" id="UP000016587">
    <property type="component" value="Chromosome"/>
</dbReference>
<dbReference type="EMBL" id="CP006585">
    <property type="protein sequence ID" value="AGW14057.1"/>
    <property type="molecule type" value="Genomic_DNA"/>
</dbReference>
<dbReference type="AlphaFoldDB" id="T2GDV4"/>
<dbReference type="STRING" id="1121448.DGI_2303"/>
<name>T2GDV4_MEGG1</name>
<evidence type="ECO:0000256" key="2">
    <source>
        <dbReference type="ARBA" id="ARBA00005551"/>
    </source>
</evidence>
<evidence type="ECO:0000256" key="7">
    <source>
        <dbReference type="ARBA" id="ARBA00023136"/>
    </source>
</evidence>
<feature type="transmembrane region" description="Helical" evidence="8">
    <location>
        <begin position="32"/>
        <end position="50"/>
    </location>
</feature>
<dbReference type="OrthoDB" id="9781411at2"/>
<dbReference type="Gene3D" id="1.20.1530.20">
    <property type="match status" value="1"/>
</dbReference>
<dbReference type="InterPro" id="IPR036721">
    <property type="entry name" value="RCK_C_sf"/>
</dbReference>
<evidence type="ECO:0000256" key="4">
    <source>
        <dbReference type="ARBA" id="ARBA00022538"/>
    </source>
</evidence>
<dbReference type="InterPro" id="IPR036291">
    <property type="entry name" value="NAD(P)-bd_dom_sf"/>
</dbReference>
<keyword evidence="7 8" id="KW-0472">Membrane</keyword>
<dbReference type="Pfam" id="PF00999">
    <property type="entry name" value="Na_H_Exchanger"/>
    <property type="match status" value="1"/>
</dbReference>
<keyword evidence="12" id="KW-1185">Reference proteome</keyword>
<reference evidence="11 12" key="1">
    <citation type="journal article" date="2013" name="J. Bacteriol.">
        <title>Roles of HynAB and Ech, the only two hydrogenases found in the model sulfate reducer Desulfovibrio gigas.</title>
        <authorList>
            <person name="Morais-Silva F.O."/>
            <person name="Santos C.I."/>
            <person name="Rodrigues R."/>
            <person name="Pereira I.A."/>
            <person name="Rodrigues-Pousada C."/>
        </authorList>
    </citation>
    <scope>NUCLEOTIDE SEQUENCE [LARGE SCALE GENOMIC DNA]</scope>
    <source>
        <strain evidence="12">ATCC 19364 / DSM 1382 / NCIMB 9332 / VKM B-1759</strain>
    </source>
</reference>
<dbReference type="InterPro" id="IPR006037">
    <property type="entry name" value="RCK_C"/>
</dbReference>
<evidence type="ECO:0000256" key="3">
    <source>
        <dbReference type="ARBA" id="ARBA00022448"/>
    </source>
</evidence>
<feature type="transmembrane region" description="Helical" evidence="8">
    <location>
        <begin position="296"/>
        <end position="317"/>
    </location>
</feature>
<dbReference type="Pfam" id="PF02254">
    <property type="entry name" value="TrkA_N"/>
    <property type="match status" value="1"/>
</dbReference>
<dbReference type="KEGG" id="dgg:DGI_2303"/>
<dbReference type="Pfam" id="PF02080">
    <property type="entry name" value="TrkA_C"/>
    <property type="match status" value="1"/>
</dbReference>
<feature type="domain" description="RCK C-terminal" evidence="10">
    <location>
        <begin position="575"/>
        <end position="660"/>
    </location>
</feature>
<keyword evidence="3" id="KW-0813">Transport</keyword>
<organism evidence="11 12">
    <name type="scientific">Megalodesulfovibrio gigas (strain ATCC 19364 / DSM 1382 / NCIMB 9332 / VKM B-1759)</name>
    <name type="common">Desulfovibrio gigas</name>
    <dbReference type="NCBI Taxonomy" id="1121448"/>
    <lineage>
        <taxon>Bacteria</taxon>
        <taxon>Pseudomonadati</taxon>
        <taxon>Thermodesulfobacteriota</taxon>
        <taxon>Desulfovibrionia</taxon>
        <taxon>Desulfovibrionales</taxon>
        <taxon>Desulfovibrionaceae</taxon>
        <taxon>Megalodesulfovibrio</taxon>
    </lineage>
</organism>
<dbReference type="PANTHER" id="PTHR42751:SF3">
    <property type="entry name" value="SODIUM_GLUTAMATE SYMPORTER"/>
    <property type="match status" value="1"/>
</dbReference>
<dbReference type="GO" id="GO:1902600">
    <property type="term" value="P:proton transmembrane transport"/>
    <property type="evidence" value="ECO:0007669"/>
    <property type="project" value="InterPro"/>
</dbReference>
<keyword evidence="4" id="KW-0630">Potassium</keyword>
<dbReference type="GO" id="GO:0015297">
    <property type="term" value="F:antiporter activity"/>
    <property type="evidence" value="ECO:0007669"/>
    <property type="project" value="InterPro"/>
</dbReference>
<feature type="transmembrane region" description="Helical" evidence="8">
    <location>
        <begin position="357"/>
        <end position="376"/>
    </location>
</feature>
<dbReference type="RefSeq" id="WP_021761010.1">
    <property type="nucleotide sequence ID" value="NC_022444.1"/>
</dbReference>
<keyword evidence="6 8" id="KW-1133">Transmembrane helix</keyword>
<feature type="transmembrane region" description="Helical" evidence="8">
    <location>
        <begin position="271"/>
        <end position="290"/>
    </location>
</feature>
<dbReference type="eggNOG" id="COG0475">
    <property type="taxonomic scope" value="Bacteria"/>
</dbReference>
<feature type="transmembrane region" description="Helical" evidence="8">
    <location>
        <begin position="56"/>
        <end position="75"/>
    </location>
</feature>
<reference evidence="12" key="2">
    <citation type="submission" date="2013-07" db="EMBL/GenBank/DDBJ databases">
        <authorList>
            <person name="Morais-Silva F.O."/>
            <person name="Rezende A.M."/>
            <person name="Pimentel C."/>
            <person name="Resende D.M."/>
            <person name="Santos C.I."/>
            <person name="Clemente C."/>
            <person name="de Oliveira L.M."/>
            <person name="da Silva S.M."/>
            <person name="Costa D.A."/>
            <person name="Varela-Raposo A."/>
            <person name="Horacio E.C.A."/>
            <person name="Matos M."/>
            <person name="Flores O."/>
            <person name="Ruiz J.C."/>
            <person name="Rodrigues-Pousada C."/>
        </authorList>
    </citation>
    <scope>NUCLEOTIDE SEQUENCE [LARGE SCALE GENOMIC DNA]</scope>
    <source>
        <strain evidence="12">ATCC 19364 / DSM 1382 / NCIMB 9332 / VKM B-1759</strain>
    </source>
</reference>
<comment type="subcellular location">
    <subcellularLocation>
        <location evidence="1">Membrane</location>
        <topology evidence="1">Multi-pass membrane protein</topology>
    </subcellularLocation>
</comment>
<dbReference type="InterPro" id="IPR038770">
    <property type="entry name" value="Na+/solute_symporter_sf"/>
</dbReference>
<evidence type="ECO:0000259" key="9">
    <source>
        <dbReference type="PROSITE" id="PS51201"/>
    </source>
</evidence>
<dbReference type="SUPFAM" id="SSF51735">
    <property type="entry name" value="NAD(P)-binding Rossmann-fold domains"/>
    <property type="match status" value="1"/>
</dbReference>
<gene>
    <name evidence="11" type="ORF">DGI_2303</name>
</gene>
<evidence type="ECO:0000313" key="11">
    <source>
        <dbReference type="EMBL" id="AGW14057.1"/>
    </source>
</evidence>
<dbReference type="eggNOG" id="COG1226">
    <property type="taxonomic scope" value="Bacteria"/>
</dbReference>
<dbReference type="GO" id="GO:0016020">
    <property type="term" value="C:membrane"/>
    <property type="evidence" value="ECO:0007669"/>
    <property type="project" value="UniProtKB-SubCell"/>
</dbReference>
<keyword evidence="5 8" id="KW-0812">Transmembrane</keyword>
<dbReference type="PANTHER" id="PTHR42751">
    <property type="entry name" value="SODIUM/HYDROGEN EXCHANGER FAMILY/TRKA DOMAIN PROTEIN"/>
    <property type="match status" value="1"/>
</dbReference>
<dbReference type="InterPro" id="IPR003148">
    <property type="entry name" value="RCK_N"/>
</dbReference>
<evidence type="ECO:0000256" key="6">
    <source>
        <dbReference type="ARBA" id="ARBA00022989"/>
    </source>
</evidence>
<proteinExistence type="inferred from homology"/>
<evidence type="ECO:0000259" key="10">
    <source>
        <dbReference type="PROSITE" id="PS51202"/>
    </source>
</evidence>
<protein>
    <submittedName>
        <fullName evidence="11">Putative sodium/hydrogen exchanger</fullName>
    </submittedName>
</protein>
<dbReference type="GO" id="GO:0006813">
    <property type="term" value="P:potassium ion transport"/>
    <property type="evidence" value="ECO:0007669"/>
    <property type="project" value="UniProtKB-KW"/>
</dbReference>
<feature type="transmembrane region" description="Helical" evidence="8">
    <location>
        <begin position="324"/>
        <end position="345"/>
    </location>
</feature>
<dbReference type="PROSITE" id="PS51201">
    <property type="entry name" value="RCK_N"/>
    <property type="match status" value="1"/>
</dbReference>
<sequence>MPHIPLLPELIIVFGFCIIAIFLCFRVKLPAIVGVLITGVLVGPGGFGVVDDPHAVESIAELGVILLMFTIGLELSLGELKALKKPVLIGGGLQVLFTIALIFELGLTQGFDTGPAILAGFLVALSSTAIVIKLLQERSELAAPHGRIMLAVLIFQDIIVAPMMLLTPFLGSDSPDLGRSMMLLGAKAVGVIVVVWFLAKFVVPRLLLAVLRTRSRELFLLSVLVLCLAIAMFTAWVGLSISLGAFLAGLIIAQTDYALSALEGVHPFRDVFTSLFFVSIGMLLDVQFMVNNLPLVLGAAAAVLLCKAVVAGGATVVLGYPLRIAVLVGMGLSQVGEFSFVLAKVGSDAGLLTPENYQLFLAISILTMLAAPFCIAGSHRVSRWVSELPGLGAWRERSMVQEEPRSTLKDHLIIVGFGLGGRQLAQAAKSSNIAYCIVEMNPDTVRTERTKGEPISHGDAGLPEVLKHLGVEQAKVLAVVVADPLSARRVTQVAKSLNPAIRLVVRTRYVAEVDPLRHMGADDVVAEEFETSIEVFARVLRAYLVPHVTIERYAREVRQEGYELLRRGQPVHNPLHTLDNAFSGFEVSGLTVEEGAVLDGQTLEESGLRKRHGLTVVAVQRGEELFANPDGAFRLQAGDVAYLFGSQQDFASRVGLFEVRHKAWA</sequence>
<feature type="transmembrane region" description="Helical" evidence="8">
    <location>
        <begin position="113"/>
        <end position="136"/>
    </location>
</feature>
<feature type="domain" description="RCK N-terminal" evidence="9">
    <location>
        <begin position="409"/>
        <end position="526"/>
    </location>
</feature>
<dbReference type="HOGENOM" id="CLU_005126_9_0_7"/>
<feature type="transmembrane region" description="Helical" evidence="8">
    <location>
        <begin position="87"/>
        <end position="107"/>
    </location>
</feature>
<comment type="similarity">
    <text evidence="2">Belongs to the monovalent cation:proton antiporter 2 (CPA2) transporter (TC 2.A.37) family.</text>
</comment>
<keyword evidence="4" id="KW-0406">Ion transport</keyword>
<dbReference type="Gene3D" id="3.30.70.1450">
    <property type="entry name" value="Regulator of K+ conductance, C-terminal domain"/>
    <property type="match status" value="1"/>
</dbReference>
<dbReference type="SUPFAM" id="SSF116726">
    <property type="entry name" value="TrkA C-terminal domain-like"/>
    <property type="match status" value="1"/>
</dbReference>
<feature type="transmembrane region" description="Helical" evidence="8">
    <location>
        <begin position="218"/>
        <end position="237"/>
    </location>
</feature>
<evidence type="ECO:0000256" key="8">
    <source>
        <dbReference type="SAM" id="Phobius"/>
    </source>
</evidence>
<evidence type="ECO:0000313" key="12">
    <source>
        <dbReference type="Proteomes" id="UP000016587"/>
    </source>
</evidence>
<feature type="transmembrane region" description="Helical" evidence="8">
    <location>
        <begin position="6"/>
        <end position="25"/>
    </location>
</feature>
<dbReference type="InterPro" id="IPR006153">
    <property type="entry name" value="Cation/H_exchanger_TM"/>
</dbReference>
<keyword evidence="4" id="KW-0633">Potassium transport</keyword>
<dbReference type="PROSITE" id="PS51202">
    <property type="entry name" value="RCK_C"/>
    <property type="match status" value="1"/>
</dbReference>